<dbReference type="EMBL" id="NGJY01000002">
    <property type="protein sequence ID" value="RSU03598.1"/>
    <property type="molecule type" value="Genomic_DNA"/>
</dbReference>
<dbReference type="Gene3D" id="2.40.260.10">
    <property type="entry name" value="Sortase"/>
    <property type="match status" value="1"/>
</dbReference>
<sequence length="278" mass="31926">MKKKLLIIGVFVCGFLIFSYPFLANYVSTTTHIKEVKTYDKSVELLTSKKKKDLTEEAERYNQKVKDERIDFVDPFEKKPTKTKNKSYYDALNIGEVMATLEIPKIEMTLPIYHGTSEEVLSRGVGHMENSALPIGGKGTHSVLTGHRGLPSAKLFRDLDKLKKGDEFFIHVLDKTYAYEVTTERIVLPDETEWLIQEPDKEQVTLLTCEPYMINTHRLLVTGERVPYEKGAPEVKVSRYDTKKLMYIKWGIVSAILIGIISGLYIVIRYLKQKRRGN</sequence>
<keyword evidence="5" id="KW-1185">Reference proteome</keyword>
<reference evidence="4 5" key="1">
    <citation type="submission" date="2017-05" db="EMBL/GenBank/DDBJ databases">
        <title>Vagococcus spp. assemblies.</title>
        <authorList>
            <person name="Gulvik C.A."/>
        </authorList>
    </citation>
    <scope>NUCLEOTIDE SEQUENCE [LARGE SCALE GENOMIC DNA]</scope>
    <source>
        <strain evidence="4 5">CCUG 41755</strain>
    </source>
</reference>
<dbReference type="InterPro" id="IPR005754">
    <property type="entry name" value="Sortase"/>
</dbReference>
<evidence type="ECO:0000313" key="5">
    <source>
        <dbReference type="Proteomes" id="UP000287101"/>
    </source>
</evidence>
<keyword evidence="1" id="KW-0378">Hydrolase</keyword>
<evidence type="ECO:0000256" key="2">
    <source>
        <dbReference type="PIRSR" id="PIRSR605754-1"/>
    </source>
</evidence>
<dbReference type="RefSeq" id="WP_126831808.1">
    <property type="nucleotide sequence ID" value="NZ_CBCRYB010000001.1"/>
</dbReference>
<dbReference type="NCBIfam" id="TIGR01076">
    <property type="entry name" value="sortase_fam"/>
    <property type="match status" value="1"/>
</dbReference>
<feature type="active site" description="Acyl-thioester intermediate" evidence="2">
    <location>
        <position position="209"/>
    </location>
</feature>
<dbReference type="InterPro" id="IPR042002">
    <property type="entry name" value="Sortase_C"/>
</dbReference>
<evidence type="ECO:0000256" key="1">
    <source>
        <dbReference type="ARBA" id="ARBA00022801"/>
    </source>
</evidence>
<feature type="transmembrane region" description="Helical" evidence="3">
    <location>
        <begin position="247"/>
        <end position="268"/>
    </location>
</feature>
<evidence type="ECO:0000313" key="4">
    <source>
        <dbReference type="EMBL" id="RSU03598.1"/>
    </source>
</evidence>
<dbReference type="GO" id="GO:0016787">
    <property type="term" value="F:hydrolase activity"/>
    <property type="evidence" value="ECO:0007669"/>
    <property type="project" value="UniProtKB-KW"/>
</dbReference>
<name>A0A430A926_9ENTE</name>
<keyword evidence="3" id="KW-1133">Transmembrane helix</keyword>
<feature type="active site" description="Proton donor/acceptor" evidence="2">
    <location>
        <position position="147"/>
    </location>
</feature>
<dbReference type="OrthoDB" id="1648028at2"/>
<proteinExistence type="predicted"/>
<accession>A0A430A926</accession>
<keyword evidence="3" id="KW-0812">Transmembrane</keyword>
<evidence type="ECO:0008006" key="6">
    <source>
        <dbReference type="Google" id="ProtNLM"/>
    </source>
</evidence>
<organism evidence="4 5">
    <name type="scientific">Vagococcus fessus</name>
    <dbReference type="NCBI Taxonomy" id="120370"/>
    <lineage>
        <taxon>Bacteria</taxon>
        <taxon>Bacillati</taxon>
        <taxon>Bacillota</taxon>
        <taxon>Bacilli</taxon>
        <taxon>Lactobacillales</taxon>
        <taxon>Enterococcaceae</taxon>
        <taxon>Vagococcus</taxon>
    </lineage>
</organism>
<protein>
    <recommendedName>
        <fullName evidence="6">Class C sortase</fullName>
    </recommendedName>
</protein>
<dbReference type="CDD" id="cd05827">
    <property type="entry name" value="Sortase_C"/>
    <property type="match status" value="1"/>
</dbReference>
<dbReference type="InterPro" id="IPR023365">
    <property type="entry name" value="Sortase_dom-sf"/>
</dbReference>
<keyword evidence="3" id="KW-0472">Membrane</keyword>
<dbReference type="SUPFAM" id="SSF63817">
    <property type="entry name" value="Sortase"/>
    <property type="match status" value="1"/>
</dbReference>
<dbReference type="NCBIfam" id="NF033745">
    <property type="entry name" value="class_C_sortase"/>
    <property type="match status" value="1"/>
</dbReference>
<dbReference type="Pfam" id="PF04203">
    <property type="entry name" value="Sortase"/>
    <property type="match status" value="1"/>
</dbReference>
<dbReference type="AlphaFoldDB" id="A0A430A926"/>
<gene>
    <name evidence="4" type="ORF">CBF31_07765</name>
</gene>
<evidence type="ECO:0000256" key="3">
    <source>
        <dbReference type="SAM" id="Phobius"/>
    </source>
</evidence>
<dbReference type="Proteomes" id="UP000287101">
    <property type="component" value="Unassembled WGS sequence"/>
</dbReference>
<comment type="caution">
    <text evidence="4">The sequence shown here is derived from an EMBL/GenBank/DDBJ whole genome shotgun (WGS) entry which is preliminary data.</text>
</comment>